<reference evidence="1" key="1">
    <citation type="submission" date="2019-12" db="EMBL/GenBank/DDBJ databases">
        <title>Genome sequencing and annotation of Brassica cretica.</title>
        <authorList>
            <person name="Studholme D.J."/>
            <person name="Sarris P."/>
        </authorList>
    </citation>
    <scope>NUCLEOTIDE SEQUENCE</scope>
    <source>
        <strain evidence="1">PFS-109/04</strain>
        <tissue evidence="1">Leaf</tissue>
    </source>
</reference>
<protein>
    <submittedName>
        <fullName evidence="1">Uncharacterized protein</fullName>
    </submittedName>
</protein>
<proteinExistence type="predicted"/>
<name>A0A8S9QVY5_BRACR</name>
<accession>A0A8S9QVY5</accession>
<dbReference type="Proteomes" id="UP000712600">
    <property type="component" value="Unassembled WGS sequence"/>
</dbReference>
<evidence type="ECO:0000313" key="2">
    <source>
        <dbReference type="Proteomes" id="UP000712600"/>
    </source>
</evidence>
<comment type="caution">
    <text evidence="1">The sequence shown here is derived from an EMBL/GenBank/DDBJ whole genome shotgun (WGS) entry which is preliminary data.</text>
</comment>
<dbReference type="EMBL" id="QGKX02000996">
    <property type="protein sequence ID" value="KAF3552881.1"/>
    <property type="molecule type" value="Genomic_DNA"/>
</dbReference>
<gene>
    <name evidence="1" type="ORF">F2Q69_00011763</name>
</gene>
<dbReference type="AlphaFoldDB" id="A0A8S9QVY5"/>
<sequence length="58" mass="6771">MWTMISNLPNDMVVAIMSRAYGDYGLEYVFDREKVDQTQIFLSSERMGHVQLRSRVQG</sequence>
<evidence type="ECO:0000313" key="1">
    <source>
        <dbReference type="EMBL" id="KAF3552881.1"/>
    </source>
</evidence>
<organism evidence="1 2">
    <name type="scientific">Brassica cretica</name>
    <name type="common">Mustard</name>
    <dbReference type="NCBI Taxonomy" id="69181"/>
    <lineage>
        <taxon>Eukaryota</taxon>
        <taxon>Viridiplantae</taxon>
        <taxon>Streptophyta</taxon>
        <taxon>Embryophyta</taxon>
        <taxon>Tracheophyta</taxon>
        <taxon>Spermatophyta</taxon>
        <taxon>Magnoliopsida</taxon>
        <taxon>eudicotyledons</taxon>
        <taxon>Gunneridae</taxon>
        <taxon>Pentapetalae</taxon>
        <taxon>rosids</taxon>
        <taxon>malvids</taxon>
        <taxon>Brassicales</taxon>
        <taxon>Brassicaceae</taxon>
        <taxon>Brassiceae</taxon>
        <taxon>Brassica</taxon>
    </lineage>
</organism>